<evidence type="ECO:0000313" key="13">
    <source>
        <dbReference type="Proteomes" id="UP000237819"/>
    </source>
</evidence>
<feature type="compositionally biased region" description="Low complexity" evidence="11">
    <location>
        <begin position="130"/>
        <end position="172"/>
    </location>
</feature>
<dbReference type="GO" id="GO:0065002">
    <property type="term" value="P:intracellular protein transmembrane transport"/>
    <property type="evidence" value="ECO:0007669"/>
    <property type="project" value="TreeGrafter"/>
</dbReference>
<evidence type="ECO:0000256" key="5">
    <source>
        <dbReference type="ARBA" id="ARBA00022692"/>
    </source>
</evidence>
<evidence type="ECO:0000256" key="11">
    <source>
        <dbReference type="SAM" id="MobiDB-lite"/>
    </source>
</evidence>
<dbReference type="EMBL" id="PUHZ01000025">
    <property type="protein sequence ID" value="PQO42207.1"/>
    <property type="molecule type" value="Genomic_DNA"/>
</dbReference>
<evidence type="ECO:0000256" key="6">
    <source>
        <dbReference type="ARBA" id="ARBA00022927"/>
    </source>
</evidence>
<protein>
    <recommendedName>
        <fullName evidence="10">Protein-export membrane protein SecG</fullName>
    </recommendedName>
</protein>
<name>A0A2S8GCN2_9BACT</name>
<dbReference type="GO" id="GO:0043952">
    <property type="term" value="P:protein transport by the Sec complex"/>
    <property type="evidence" value="ECO:0007669"/>
    <property type="project" value="TreeGrafter"/>
</dbReference>
<gene>
    <name evidence="12" type="primary">secG</name>
    <name evidence="12" type="ORF">C5Y93_28080</name>
</gene>
<dbReference type="PANTHER" id="PTHR34182:SF1">
    <property type="entry name" value="PROTEIN-EXPORT MEMBRANE PROTEIN SECG"/>
    <property type="match status" value="1"/>
</dbReference>
<dbReference type="InterPro" id="IPR004692">
    <property type="entry name" value="SecG"/>
</dbReference>
<evidence type="ECO:0000256" key="4">
    <source>
        <dbReference type="ARBA" id="ARBA00022475"/>
    </source>
</evidence>
<feature type="transmembrane region" description="Helical" evidence="10">
    <location>
        <begin position="12"/>
        <end position="33"/>
    </location>
</feature>
<feature type="region of interest" description="Disordered" evidence="11">
    <location>
        <begin position="89"/>
        <end position="172"/>
    </location>
</feature>
<evidence type="ECO:0000256" key="7">
    <source>
        <dbReference type="ARBA" id="ARBA00022989"/>
    </source>
</evidence>
<keyword evidence="4 10" id="KW-1003">Cell membrane</keyword>
<evidence type="ECO:0000256" key="9">
    <source>
        <dbReference type="ARBA" id="ARBA00023136"/>
    </source>
</evidence>
<keyword evidence="6 10" id="KW-0653">Protein transport</keyword>
<dbReference type="RefSeq" id="WP_105338788.1">
    <property type="nucleotide sequence ID" value="NZ_PUHZ01000025.1"/>
</dbReference>
<feature type="compositionally biased region" description="Low complexity" evidence="11">
    <location>
        <begin position="93"/>
        <end position="108"/>
    </location>
</feature>
<evidence type="ECO:0000256" key="1">
    <source>
        <dbReference type="ARBA" id="ARBA00004651"/>
    </source>
</evidence>
<accession>A0A2S8GCN2</accession>
<proteinExistence type="inferred from homology"/>
<dbReference type="GO" id="GO:0005886">
    <property type="term" value="C:plasma membrane"/>
    <property type="evidence" value="ECO:0007669"/>
    <property type="project" value="UniProtKB-SubCell"/>
</dbReference>
<dbReference type="Pfam" id="PF03840">
    <property type="entry name" value="SecG"/>
    <property type="match status" value="1"/>
</dbReference>
<dbReference type="OrthoDB" id="291622at2"/>
<comment type="subcellular location">
    <subcellularLocation>
        <location evidence="1 10">Cell membrane</location>
        <topology evidence="1 10">Multi-pass membrane protein</topology>
    </subcellularLocation>
</comment>
<evidence type="ECO:0000256" key="3">
    <source>
        <dbReference type="ARBA" id="ARBA00022448"/>
    </source>
</evidence>
<dbReference type="NCBIfam" id="TIGR00810">
    <property type="entry name" value="secG"/>
    <property type="match status" value="1"/>
</dbReference>
<dbReference type="PANTHER" id="PTHR34182">
    <property type="entry name" value="PROTEIN-EXPORT MEMBRANE PROTEIN SECG"/>
    <property type="match status" value="1"/>
</dbReference>
<dbReference type="Proteomes" id="UP000237819">
    <property type="component" value="Unassembled WGS sequence"/>
</dbReference>
<reference evidence="12 13" key="1">
    <citation type="submission" date="2018-02" db="EMBL/GenBank/DDBJ databases">
        <title>Comparative genomes isolates from brazilian mangrove.</title>
        <authorList>
            <person name="Araujo J.E."/>
            <person name="Taketani R.G."/>
            <person name="Silva M.C.P."/>
            <person name="Loureco M.V."/>
            <person name="Andreote F.D."/>
        </authorList>
    </citation>
    <scope>NUCLEOTIDE SEQUENCE [LARGE SCALE GENOMIC DNA]</scope>
    <source>
        <strain evidence="12 13">Nap-Phe MGV</strain>
    </source>
</reference>
<feature type="transmembrane region" description="Helical" evidence="10">
    <location>
        <begin position="61"/>
        <end position="84"/>
    </location>
</feature>
<keyword evidence="8 10" id="KW-0811">Translocation</keyword>
<keyword evidence="3 10" id="KW-0813">Transport</keyword>
<dbReference type="GO" id="GO:0009306">
    <property type="term" value="P:protein secretion"/>
    <property type="evidence" value="ECO:0007669"/>
    <property type="project" value="UniProtKB-UniRule"/>
</dbReference>
<comment type="similarity">
    <text evidence="2 10">Belongs to the SecG family.</text>
</comment>
<evidence type="ECO:0000256" key="8">
    <source>
        <dbReference type="ARBA" id="ARBA00023010"/>
    </source>
</evidence>
<evidence type="ECO:0000256" key="10">
    <source>
        <dbReference type="RuleBase" id="RU365087"/>
    </source>
</evidence>
<feature type="compositionally biased region" description="Acidic residues" evidence="11">
    <location>
        <begin position="115"/>
        <end position="125"/>
    </location>
</feature>
<organism evidence="12 13">
    <name type="scientific">Blastopirellula marina</name>
    <dbReference type="NCBI Taxonomy" id="124"/>
    <lineage>
        <taxon>Bacteria</taxon>
        <taxon>Pseudomonadati</taxon>
        <taxon>Planctomycetota</taxon>
        <taxon>Planctomycetia</taxon>
        <taxon>Pirellulales</taxon>
        <taxon>Pirellulaceae</taxon>
        <taxon>Blastopirellula</taxon>
    </lineage>
</organism>
<keyword evidence="7 10" id="KW-1133">Transmembrane helix</keyword>
<dbReference type="AlphaFoldDB" id="A0A2S8GCN2"/>
<keyword evidence="9 10" id="KW-0472">Membrane</keyword>
<dbReference type="GO" id="GO:0015450">
    <property type="term" value="F:protein-transporting ATPase activity"/>
    <property type="evidence" value="ECO:0007669"/>
    <property type="project" value="UniProtKB-UniRule"/>
</dbReference>
<keyword evidence="5 10" id="KW-0812">Transmembrane</keyword>
<comment type="caution">
    <text evidence="12">The sequence shown here is derived from an EMBL/GenBank/DDBJ whole genome shotgun (WGS) entry which is preliminary data.</text>
</comment>
<comment type="function">
    <text evidence="10">Involved in protein export. Participates in an early event of protein translocation.</text>
</comment>
<evidence type="ECO:0000256" key="2">
    <source>
        <dbReference type="ARBA" id="ARBA00008445"/>
    </source>
</evidence>
<sequence>MTSPLLFAAAPLQYIFGPLILLTSVFLILVVLVQRGRGGGLTGALGGAGGQSAFGAKAGDVFTKITVVVASFWILLCILATMSLQDQGAKKLSGAGTSGTTPPAATTPDMTLPSDESEPASDENEPATSAPAEQPATTSEPPAATTEAPAEGASSPAPEAATPPAGEEAPKQ</sequence>
<evidence type="ECO:0000313" key="12">
    <source>
        <dbReference type="EMBL" id="PQO42207.1"/>
    </source>
</evidence>